<feature type="transmembrane region" description="Helical" evidence="2">
    <location>
        <begin position="318"/>
        <end position="337"/>
    </location>
</feature>
<dbReference type="GO" id="GO:0006915">
    <property type="term" value="P:apoptotic process"/>
    <property type="evidence" value="ECO:0007669"/>
    <property type="project" value="InterPro"/>
</dbReference>
<dbReference type="InterPro" id="IPR021709">
    <property type="entry name" value="DUF3292"/>
</dbReference>
<evidence type="ECO:0000313" key="3">
    <source>
        <dbReference type="EMBL" id="KAK0456586.1"/>
    </source>
</evidence>
<keyword evidence="2" id="KW-0812">Transmembrane</keyword>
<dbReference type="PANTHER" id="PTHR37402">
    <property type="entry name" value="GRAM DOMAIN-CONTAINING PROTEIN 4"/>
    <property type="match status" value="1"/>
</dbReference>
<feature type="transmembrane region" description="Helical" evidence="2">
    <location>
        <begin position="343"/>
        <end position="360"/>
    </location>
</feature>
<dbReference type="Pfam" id="PF11696">
    <property type="entry name" value="DUF3292"/>
    <property type="match status" value="1"/>
</dbReference>
<keyword evidence="4" id="KW-1185">Reference proteome</keyword>
<dbReference type="EMBL" id="JAUEPT010000001">
    <property type="protein sequence ID" value="KAK0456586.1"/>
    <property type="molecule type" value="Genomic_DNA"/>
</dbReference>
<feature type="transmembrane region" description="Helical" evidence="2">
    <location>
        <begin position="157"/>
        <end position="178"/>
    </location>
</feature>
<keyword evidence="2" id="KW-1133">Transmembrane helix</keyword>
<accession>A0AA39N3A7</accession>
<organism evidence="3 4">
    <name type="scientific">Armillaria borealis</name>
    <dbReference type="NCBI Taxonomy" id="47425"/>
    <lineage>
        <taxon>Eukaryota</taxon>
        <taxon>Fungi</taxon>
        <taxon>Dikarya</taxon>
        <taxon>Basidiomycota</taxon>
        <taxon>Agaricomycotina</taxon>
        <taxon>Agaricomycetes</taxon>
        <taxon>Agaricomycetidae</taxon>
        <taxon>Agaricales</taxon>
        <taxon>Marasmiineae</taxon>
        <taxon>Physalacriaceae</taxon>
        <taxon>Armillaria</taxon>
    </lineage>
</organism>
<proteinExistence type="predicted"/>
<feature type="transmembrane region" description="Helical" evidence="2">
    <location>
        <begin position="125"/>
        <end position="142"/>
    </location>
</feature>
<gene>
    <name evidence="3" type="ORF">EV421DRAFT_1895799</name>
</gene>
<dbReference type="InterPro" id="IPR037847">
    <property type="entry name" value="GRAMDC4"/>
</dbReference>
<dbReference type="AlphaFoldDB" id="A0AA39N3A7"/>
<evidence type="ECO:0000313" key="4">
    <source>
        <dbReference type="Proteomes" id="UP001175226"/>
    </source>
</evidence>
<dbReference type="PANTHER" id="PTHR37402:SF1">
    <property type="entry name" value="GRAM DOMAIN-CONTAINING PROTEIN 4"/>
    <property type="match status" value="1"/>
</dbReference>
<name>A0AA39N3A7_9AGAR</name>
<evidence type="ECO:0000256" key="1">
    <source>
        <dbReference type="SAM" id="MobiDB-lite"/>
    </source>
</evidence>
<feature type="region of interest" description="Disordered" evidence="1">
    <location>
        <begin position="395"/>
        <end position="437"/>
    </location>
</feature>
<protein>
    <submittedName>
        <fullName evidence="3">Uncharacterized protein</fullName>
    </submittedName>
</protein>
<keyword evidence="2" id="KW-0472">Membrane</keyword>
<dbReference type="Proteomes" id="UP001175226">
    <property type="component" value="Unassembled WGS sequence"/>
</dbReference>
<sequence>MSSSSTATLPLGTENDIDDLSEQQLREFYENEEMDRFLTIFSTYVTEVRVSETSSSTPLENASVPTGDSVWVIGQTQNDRPTEKHSAQCISEQVANQWIRPHLPPTASPAPPFTLGRLKLAVQRLYLATIPIYVPFLVRMHRLSSWRDTGRSSMYCIIFWILWYHDLLCPAFFLRIFYALIRRRILPYPTIDELRERLREVDRANKLGDAVSSRLSASSSFGVRDMWRLFRIVSKPRKSKAKKASAEQPGSQSPPESIDYSATIDAINVEPTVLDDETESQEERDIKRLGLHILNAVADFHERMKNLFIWRRHCSSRIYGAFIFCTFLATLLLPARIIAKCVYFVAGFLFWHVMPVMMALSPQERARLPPPLADIPTDAEYAMELISSRIASGKYTKPGKKTDSRNSDAAADSSVKEGHNEVDSNQMSGRDTGPDWKKWSERAAVGKAWAGEGKRLMKGQWMPDHISPIIPSSAIAIAQPMSSQDTHTFVSQHSTTPGLITLTSTMFLFTPLTTTKPKITLPLSRLRGVRKMGLIKGLSLKWSPENDEHEVEEIFRKALEDIINYKACTHHLRLESVAQGSADREIETPTWFLHMPNPGLACLHLLYSHAFLSLTLNNTSTIYSTL</sequence>
<comment type="caution">
    <text evidence="3">The sequence shown here is derived from an EMBL/GenBank/DDBJ whole genome shotgun (WGS) entry which is preliminary data.</text>
</comment>
<reference evidence="3" key="1">
    <citation type="submission" date="2023-06" db="EMBL/GenBank/DDBJ databases">
        <authorList>
            <consortium name="Lawrence Berkeley National Laboratory"/>
            <person name="Ahrendt S."/>
            <person name="Sahu N."/>
            <person name="Indic B."/>
            <person name="Wong-Bajracharya J."/>
            <person name="Merenyi Z."/>
            <person name="Ke H.-M."/>
            <person name="Monk M."/>
            <person name="Kocsube S."/>
            <person name="Drula E."/>
            <person name="Lipzen A."/>
            <person name="Balint B."/>
            <person name="Henrissat B."/>
            <person name="Andreopoulos B."/>
            <person name="Martin F.M."/>
            <person name="Harder C.B."/>
            <person name="Rigling D."/>
            <person name="Ford K.L."/>
            <person name="Foster G.D."/>
            <person name="Pangilinan J."/>
            <person name="Papanicolaou A."/>
            <person name="Barry K."/>
            <person name="LaButti K."/>
            <person name="Viragh M."/>
            <person name="Koriabine M."/>
            <person name="Yan M."/>
            <person name="Riley R."/>
            <person name="Champramary S."/>
            <person name="Plett K.L."/>
            <person name="Tsai I.J."/>
            <person name="Slot J."/>
            <person name="Sipos G."/>
            <person name="Plett J."/>
            <person name="Nagy L.G."/>
            <person name="Grigoriev I.V."/>
        </authorList>
    </citation>
    <scope>NUCLEOTIDE SEQUENCE</scope>
    <source>
        <strain evidence="3">FPL87.14</strain>
    </source>
</reference>
<evidence type="ECO:0000256" key="2">
    <source>
        <dbReference type="SAM" id="Phobius"/>
    </source>
</evidence>